<dbReference type="VEuPathDB" id="FungiDB:Z518_11051"/>
<evidence type="ECO:0000313" key="2">
    <source>
        <dbReference type="EMBL" id="KIW99638.1"/>
    </source>
</evidence>
<feature type="compositionally biased region" description="Basic and acidic residues" evidence="1">
    <location>
        <begin position="300"/>
        <end position="312"/>
    </location>
</feature>
<dbReference type="GeneID" id="25299122"/>
<dbReference type="EMBL" id="KN847485">
    <property type="protein sequence ID" value="KIW99638.1"/>
    <property type="molecule type" value="Genomic_DNA"/>
</dbReference>
<feature type="region of interest" description="Disordered" evidence="1">
    <location>
        <begin position="214"/>
        <end position="380"/>
    </location>
</feature>
<keyword evidence="3" id="KW-1185">Reference proteome</keyword>
<evidence type="ECO:0000256" key="1">
    <source>
        <dbReference type="SAM" id="MobiDB-lite"/>
    </source>
</evidence>
<reference evidence="2 3" key="1">
    <citation type="submission" date="2015-01" db="EMBL/GenBank/DDBJ databases">
        <title>The Genome Sequence of Rhinocladiella mackenzie CBS 650.93.</title>
        <authorList>
            <consortium name="The Broad Institute Genomics Platform"/>
            <person name="Cuomo C."/>
            <person name="de Hoog S."/>
            <person name="Gorbushina A."/>
            <person name="Stielow B."/>
            <person name="Teixiera M."/>
            <person name="Abouelleil A."/>
            <person name="Chapman S.B."/>
            <person name="Priest M."/>
            <person name="Young S.K."/>
            <person name="Wortman J."/>
            <person name="Nusbaum C."/>
            <person name="Birren B."/>
        </authorList>
    </citation>
    <scope>NUCLEOTIDE SEQUENCE [LARGE SCALE GENOMIC DNA]</scope>
    <source>
        <strain evidence="2 3">CBS 650.93</strain>
    </source>
</reference>
<dbReference type="AlphaFoldDB" id="A0A0D2I1L9"/>
<gene>
    <name evidence="2" type="ORF">Z518_11051</name>
</gene>
<proteinExistence type="predicted"/>
<sequence length="380" mass="43355">MLTEEALEGALERRDAAIRKEFKNVDERFDRFERRIEQRFEKIDQRFEKVDERLGQFYTLLIAQSTNPRAAFSRDKILPIGITSPASPSQLLFPSVEQFPNTVIQFWNLHNPKRVNRLVYLCNFYNIRSDEIVGDYSPGTMLQDSSDSDQEGEASSTSKSQDDLSILRTAAIDHPFKALSCLASRLFLNFETISYNMGTISQIRDKRAEREAKGIKREALSEENSSKNDQRRERHKRLVTDNTINEESRRSETLPDAGRREVTLPLVVGGRPWTDVPDDEPQDPSTPSRKSFVKWASHSDSIEERRFIKDDPLYQSTPAAITTEADSELKRDKPIKGSAKEIKSPSQSSKGSTVPFSQTPAVIKEAAERRKRKEGSGRLK</sequence>
<feature type="compositionally biased region" description="Basic and acidic residues" evidence="1">
    <location>
        <begin position="327"/>
        <end position="343"/>
    </location>
</feature>
<dbReference type="HOGENOM" id="CLU_822721_0_0_1"/>
<feature type="compositionally biased region" description="Polar residues" evidence="1">
    <location>
        <begin position="344"/>
        <end position="360"/>
    </location>
</feature>
<protein>
    <submittedName>
        <fullName evidence="2">Rhinocladiella mackenziei CBS 650.93 unplaced genomic scaffold supercont1.11, whole genome shotgun sequence</fullName>
    </submittedName>
</protein>
<accession>A0A0D2I1L9</accession>
<dbReference type="OrthoDB" id="4833301at2759"/>
<dbReference type="Proteomes" id="UP000053617">
    <property type="component" value="Unassembled WGS sequence"/>
</dbReference>
<dbReference type="STRING" id="1442369.A0A0D2I1L9"/>
<feature type="compositionally biased region" description="Basic and acidic residues" evidence="1">
    <location>
        <begin position="214"/>
        <end position="232"/>
    </location>
</feature>
<organism evidence="2 3">
    <name type="scientific">Rhinocladiella mackenziei CBS 650.93</name>
    <dbReference type="NCBI Taxonomy" id="1442369"/>
    <lineage>
        <taxon>Eukaryota</taxon>
        <taxon>Fungi</taxon>
        <taxon>Dikarya</taxon>
        <taxon>Ascomycota</taxon>
        <taxon>Pezizomycotina</taxon>
        <taxon>Eurotiomycetes</taxon>
        <taxon>Chaetothyriomycetidae</taxon>
        <taxon>Chaetothyriales</taxon>
        <taxon>Herpotrichiellaceae</taxon>
        <taxon>Rhinocladiella</taxon>
    </lineage>
</organism>
<evidence type="ECO:0000313" key="3">
    <source>
        <dbReference type="Proteomes" id="UP000053617"/>
    </source>
</evidence>
<name>A0A0D2I1L9_9EURO</name>
<dbReference type="Gene3D" id="3.90.20.10">
    <property type="match status" value="1"/>
</dbReference>
<feature type="compositionally biased region" description="Basic and acidic residues" evidence="1">
    <location>
        <begin position="246"/>
        <end position="262"/>
    </location>
</feature>
<dbReference type="RefSeq" id="XP_013266775.1">
    <property type="nucleotide sequence ID" value="XM_013411321.1"/>
</dbReference>
<feature type="region of interest" description="Disordered" evidence="1">
    <location>
        <begin position="138"/>
        <end position="160"/>
    </location>
</feature>